<dbReference type="Pfam" id="PF20648">
    <property type="entry name" value="DUF6809"/>
    <property type="match status" value="1"/>
</dbReference>
<dbReference type="AlphaFoldDB" id="A0A650EPH5"/>
<evidence type="ECO:0000313" key="1">
    <source>
        <dbReference type="EMBL" id="QGT51138.1"/>
    </source>
</evidence>
<reference evidence="1" key="1">
    <citation type="journal article" date="2020" name="J. ISSAAS">
        <title>Lactobacilli and other gastrointestinal microbiota of Peromyscus leucopus, reservoir host for agents of Lyme disease and other zoonoses in North America.</title>
        <authorList>
            <person name="Milovic A."/>
            <person name="Bassam K."/>
            <person name="Shao H."/>
            <person name="Chatzistamou I."/>
            <person name="Tufts D.M."/>
            <person name="Diuk-Wasser M."/>
            <person name="Barbour A.G."/>
        </authorList>
    </citation>
    <scope>NUCLEOTIDE SEQUENCE</scope>
    <source>
        <strain evidence="1">LL40</strain>
    </source>
</reference>
<sequence length="96" mass="11587">MRILEEFWYGNLHPNEKLFRRQTEFDHILKLLVRNEDKLMESLNDSEKETFTKYRECCDEISQISECEIFINGFQLGARFIIECYNNHDGVFEDVT</sequence>
<dbReference type="InterPro" id="IPR049215">
    <property type="entry name" value="DUF6809"/>
</dbReference>
<protein>
    <submittedName>
        <fullName evidence="1">Uncharacterized protein</fullName>
    </submittedName>
</protein>
<gene>
    <name evidence="1" type="ORF">Firmicute1046_2140</name>
</gene>
<organism evidence="1">
    <name type="scientific">uncultured Bacillota bacterium</name>
    <dbReference type="NCBI Taxonomy" id="344338"/>
    <lineage>
        <taxon>Bacteria</taxon>
        <taxon>Bacillati</taxon>
        <taxon>Bacillota</taxon>
        <taxon>environmental samples</taxon>
    </lineage>
</organism>
<proteinExistence type="predicted"/>
<dbReference type="EMBL" id="MN577573">
    <property type="protein sequence ID" value="QGT51138.1"/>
    <property type="molecule type" value="Genomic_DNA"/>
</dbReference>
<accession>A0A650EPH5</accession>
<name>A0A650EPH5_9FIRM</name>